<feature type="domain" description="Alpha/beta hydrolase fold-3" evidence="5">
    <location>
        <begin position="120"/>
        <end position="267"/>
    </location>
</feature>
<feature type="active site" evidence="3">
    <location>
        <position position="361"/>
    </location>
</feature>
<protein>
    <recommendedName>
        <fullName evidence="5">Alpha/beta hydrolase fold-3 domain-containing protein</fullName>
    </recommendedName>
</protein>
<dbReference type="Proteomes" id="UP000007110">
    <property type="component" value="Unassembled WGS sequence"/>
</dbReference>
<dbReference type="InterPro" id="IPR017157">
    <property type="entry name" value="Arylacetamide_deacetylase"/>
</dbReference>
<dbReference type="Gene3D" id="3.40.50.1820">
    <property type="entry name" value="alpha/beta hydrolase"/>
    <property type="match status" value="1"/>
</dbReference>
<evidence type="ECO:0000256" key="3">
    <source>
        <dbReference type="PIRSR" id="PIRSR037251-1"/>
    </source>
</evidence>
<reference evidence="6" key="2">
    <citation type="submission" date="2021-01" db="UniProtKB">
        <authorList>
            <consortium name="EnsemblMetazoa"/>
        </authorList>
    </citation>
    <scope>IDENTIFICATION</scope>
</reference>
<feature type="active site" evidence="3">
    <location>
        <position position="391"/>
    </location>
</feature>
<dbReference type="PIRSF" id="PIRSF037251">
    <property type="entry name" value="Arylacetamide_deacetylase"/>
    <property type="match status" value="1"/>
</dbReference>
<dbReference type="InterPro" id="IPR013094">
    <property type="entry name" value="AB_hydrolase_3"/>
</dbReference>
<dbReference type="RefSeq" id="XP_003724470.2">
    <property type="nucleotide sequence ID" value="XM_003724422.3"/>
</dbReference>
<dbReference type="InterPro" id="IPR029058">
    <property type="entry name" value="AB_hydrolase_fold"/>
</dbReference>
<dbReference type="OrthoDB" id="408631at2759"/>
<dbReference type="OMA" id="QALGVCH"/>
<proteinExistence type="inferred from homology"/>
<feature type="domain" description="Alpha/beta hydrolase fold-3" evidence="5">
    <location>
        <begin position="314"/>
        <end position="392"/>
    </location>
</feature>
<dbReference type="InParanoid" id="A0A7M7LP37"/>
<dbReference type="GeneID" id="100893007"/>
<evidence type="ECO:0000256" key="2">
    <source>
        <dbReference type="ARBA" id="ARBA00022801"/>
    </source>
</evidence>
<evidence type="ECO:0000259" key="5">
    <source>
        <dbReference type="Pfam" id="PF07859"/>
    </source>
</evidence>
<dbReference type="FunCoup" id="A0A7M7LP37">
    <property type="interactions" value="86"/>
</dbReference>
<reference evidence="7" key="1">
    <citation type="submission" date="2015-02" db="EMBL/GenBank/DDBJ databases">
        <title>Genome sequencing for Strongylocentrotus purpuratus.</title>
        <authorList>
            <person name="Murali S."/>
            <person name="Liu Y."/>
            <person name="Vee V."/>
            <person name="English A."/>
            <person name="Wang M."/>
            <person name="Skinner E."/>
            <person name="Han Y."/>
            <person name="Muzny D.M."/>
            <person name="Worley K.C."/>
            <person name="Gibbs R.A."/>
        </authorList>
    </citation>
    <scope>NUCLEOTIDE SEQUENCE</scope>
</reference>
<dbReference type="EnsemblMetazoa" id="XM_003724422">
    <property type="protein sequence ID" value="XP_003724470"/>
    <property type="gene ID" value="LOC100893007"/>
</dbReference>
<keyword evidence="7" id="KW-1185">Reference proteome</keyword>
<sequence>MRLSTAMFILVGGVYLGIVLYVPMPTDMDAKMEFYWKTVGFKFTKSIMYLEYLVRGGSTIDFSVLQNILTCLATVYRVGAPLIRNSEGSTVTLDDTTFDGVRVLFYQRTDGSQEKRPAFIYLHGGGLTIGSVDIFEIGTREIAGHLDGMVVISVDYRLAPKHPFPAAYDDGLAVTKWLMRHADVYGVDPTRIAVGGDSAGGYLTAAIVQAIHDDPTLPNVRLQVHLFPWLQHFDYQTPSYQKNAHVFGEKTWLENSIPGFCFSAYFNGVLNDSLVEQMTTNNHTSAAFKNSPLYRKIFNHSLIPKDFRDPAHYTPPQSSDFGNEAIWNELKDVVLDTRFSPILREDMRGLPKAYIATCGYDPLRDDGIFYFHRLKDAGVDVFWVNYDAAFHGLDWYHPLHSETGKQLQRGFINFIKDNI</sequence>
<evidence type="ECO:0000256" key="4">
    <source>
        <dbReference type="SAM" id="Phobius"/>
    </source>
</evidence>
<dbReference type="GO" id="GO:0016020">
    <property type="term" value="C:membrane"/>
    <property type="evidence" value="ECO:0007669"/>
    <property type="project" value="InterPro"/>
</dbReference>
<dbReference type="AlphaFoldDB" id="A0A7M7LP37"/>
<comment type="similarity">
    <text evidence="1">Belongs to the 'GDXG' lipolytic enzyme family.</text>
</comment>
<dbReference type="SUPFAM" id="SSF53474">
    <property type="entry name" value="alpha/beta-Hydrolases"/>
    <property type="match status" value="1"/>
</dbReference>
<dbReference type="RefSeq" id="XP_030837548.1">
    <property type="nucleotide sequence ID" value="XM_030981688.1"/>
</dbReference>
<keyword evidence="2" id="KW-0378">Hydrolase</keyword>
<dbReference type="Pfam" id="PF07859">
    <property type="entry name" value="Abhydrolase_3"/>
    <property type="match status" value="2"/>
</dbReference>
<name>A0A7M7LP37_STRPU</name>
<keyword evidence="4" id="KW-0472">Membrane</keyword>
<feature type="active site" evidence="3">
    <location>
        <position position="198"/>
    </location>
</feature>
<dbReference type="EnsemblMetazoa" id="XM_030981688">
    <property type="protein sequence ID" value="XP_030837548"/>
    <property type="gene ID" value="LOC100893007"/>
</dbReference>
<evidence type="ECO:0000313" key="6">
    <source>
        <dbReference type="EnsemblMetazoa" id="XP_003724470"/>
    </source>
</evidence>
<accession>A0A7M7LP37</accession>
<dbReference type="PANTHER" id="PTHR48081:SF8">
    <property type="entry name" value="ALPHA_BETA HYDROLASE FOLD-3 DOMAIN-CONTAINING PROTEIN-RELATED"/>
    <property type="match status" value="1"/>
</dbReference>
<evidence type="ECO:0000313" key="7">
    <source>
        <dbReference type="Proteomes" id="UP000007110"/>
    </source>
</evidence>
<dbReference type="InterPro" id="IPR050300">
    <property type="entry name" value="GDXG_lipolytic_enzyme"/>
</dbReference>
<keyword evidence="4" id="KW-1133">Transmembrane helix</keyword>
<feature type="transmembrane region" description="Helical" evidence="4">
    <location>
        <begin position="6"/>
        <end position="24"/>
    </location>
</feature>
<dbReference type="PANTHER" id="PTHR48081">
    <property type="entry name" value="AB HYDROLASE SUPERFAMILY PROTEIN C4A8.06C"/>
    <property type="match status" value="1"/>
</dbReference>
<dbReference type="KEGG" id="spu:100893007"/>
<keyword evidence="4" id="KW-0812">Transmembrane</keyword>
<organism evidence="6 7">
    <name type="scientific">Strongylocentrotus purpuratus</name>
    <name type="common">Purple sea urchin</name>
    <dbReference type="NCBI Taxonomy" id="7668"/>
    <lineage>
        <taxon>Eukaryota</taxon>
        <taxon>Metazoa</taxon>
        <taxon>Echinodermata</taxon>
        <taxon>Eleutherozoa</taxon>
        <taxon>Echinozoa</taxon>
        <taxon>Echinoidea</taxon>
        <taxon>Euechinoidea</taxon>
        <taxon>Echinacea</taxon>
        <taxon>Camarodonta</taxon>
        <taxon>Echinidea</taxon>
        <taxon>Strongylocentrotidae</taxon>
        <taxon>Strongylocentrotus</taxon>
    </lineage>
</organism>
<evidence type="ECO:0000256" key="1">
    <source>
        <dbReference type="ARBA" id="ARBA00010515"/>
    </source>
</evidence>
<dbReference type="GO" id="GO:0052689">
    <property type="term" value="F:carboxylic ester hydrolase activity"/>
    <property type="evidence" value="ECO:0007669"/>
    <property type="project" value="InterPro"/>
</dbReference>